<dbReference type="Proteomes" id="UP000321947">
    <property type="component" value="Unassembled WGS sequence"/>
</dbReference>
<comment type="caution">
    <text evidence="3">The sequence shown here is derived from an EMBL/GenBank/DDBJ whole genome shotgun (WGS) entry which is preliminary data.</text>
</comment>
<evidence type="ECO:0000256" key="1">
    <source>
        <dbReference type="SAM" id="MobiDB-lite"/>
    </source>
</evidence>
<evidence type="ECO:0000313" key="4">
    <source>
        <dbReference type="Proteomes" id="UP000321393"/>
    </source>
</evidence>
<evidence type="ECO:0000313" key="5">
    <source>
        <dbReference type="Proteomes" id="UP000321947"/>
    </source>
</evidence>
<evidence type="ECO:0000313" key="3">
    <source>
        <dbReference type="EMBL" id="TYK29132.1"/>
    </source>
</evidence>
<dbReference type="Proteomes" id="UP000321393">
    <property type="component" value="Unassembled WGS sequence"/>
</dbReference>
<dbReference type="EMBL" id="SSTE01007511">
    <property type="protein sequence ID" value="KAA0056386.1"/>
    <property type="molecule type" value="Genomic_DNA"/>
</dbReference>
<sequence length="63" mass="6683">MGSSQPDCLSASSGYATDQFVLGVPLGHRRPNFVPTGSHVARVRERASRSRGNGKGKLASDQK</sequence>
<name>A0A5D3DZT9_CUCMM</name>
<reference evidence="4 5" key="1">
    <citation type="submission" date="2019-08" db="EMBL/GenBank/DDBJ databases">
        <title>Draft genome sequences of two oriental melons (Cucumis melo L. var makuwa).</title>
        <authorList>
            <person name="Kwon S.-Y."/>
        </authorList>
    </citation>
    <scope>NUCLEOTIDE SEQUENCE [LARGE SCALE GENOMIC DNA]</scope>
    <source>
        <strain evidence="5">cv. Chang Bougi</strain>
        <strain evidence="4">cv. SW 3</strain>
        <tissue evidence="3">Leaf</tissue>
    </source>
</reference>
<dbReference type="EMBL" id="SSTD01001877">
    <property type="protein sequence ID" value="TYK29132.1"/>
    <property type="molecule type" value="Genomic_DNA"/>
</dbReference>
<gene>
    <name evidence="3" type="ORF">E5676_scaffold120G002740</name>
    <name evidence="2" type="ORF">E6C27_scaffold186G001330</name>
</gene>
<proteinExistence type="predicted"/>
<protein>
    <submittedName>
        <fullName evidence="3">Uncharacterized protein</fullName>
    </submittedName>
</protein>
<evidence type="ECO:0000313" key="2">
    <source>
        <dbReference type="EMBL" id="KAA0056386.1"/>
    </source>
</evidence>
<dbReference type="AlphaFoldDB" id="A0A5D3DZT9"/>
<accession>A0A5D3DZT9</accession>
<feature type="region of interest" description="Disordered" evidence="1">
    <location>
        <begin position="42"/>
        <end position="63"/>
    </location>
</feature>
<organism evidence="3 5">
    <name type="scientific">Cucumis melo var. makuwa</name>
    <name type="common">Oriental melon</name>
    <dbReference type="NCBI Taxonomy" id="1194695"/>
    <lineage>
        <taxon>Eukaryota</taxon>
        <taxon>Viridiplantae</taxon>
        <taxon>Streptophyta</taxon>
        <taxon>Embryophyta</taxon>
        <taxon>Tracheophyta</taxon>
        <taxon>Spermatophyta</taxon>
        <taxon>Magnoliopsida</taxon>
        <taxon>eudicotyledons</taxon>
        <taxon>Gunneridae</taxon>
        <taxon>Pentapetalae</taxon>
        <taxon>rosids</taxon>
        <taxon>fabids</taxon>
        <taxon>Cucurbitales</taxon>
        <taxon>Cucurbitaceae</taxon>
        <taxon>Benincaseae</taxon>
        <taxon>Cucumis</taxon>
    </lineage>
</organism>